<proteinExistence type="predicted"/>
<gene>
    <name evidence="2" type="ORF">GM655_16620</name>
</gene>
<evidence type="ECO:0000256" key="1">
    <source>
        <dbReference type="SAM" id="MobiDB-lite"/>
    </source>
</evidence>
<dbReference type="RefSeq" id="WP_155435783.1">
    <property type="nucleotide sequence ID" value="NZ_JBHLXK010000002.1"/>
</dbReference>
<evidence type="ECO:0000313" key="2">
    <source>
        <dbReference type="EMBL" id="MTW34432.1"/>
    </source>
</evidence>
<comment type="caution">
    <text evidence="2">The sequence shown here is derived from an EMBL/GenBank/DDBJ whole genome shotgun (WGS) entry which is preliminary data.</text>
</comment>
<organism evidence="2 3">
    <name type="scientific">Pseudoduganella danionis</name>
    <dbReference type="NCBI Taxonomy" id="1890295"/>
    <lineage>
        <taxon>Bacteria</taxon>
        <taxon>Pseudomonadati</taxon>
        <taxon>Pseudomonadota</taxon>
        <taxon>Betaproteobacteria</taxon>
        <taxon>Burkholderiales</taxon>
        <taxon>Oxalobacteraceae</taxon>
        <taxon>Telluria group</taxon>
        <taxon>Pseudoduganella</taxon>
    </lineage>
</organism>
<accession>A0ABW9SR16</accession>
<feature type="region of interest" description="Disordered" evidence="1">
    <location>
        <begin position="245"/>
        <end position="274"/>
    </location>
</feature>
<dbReference type="EMBL" id="WNKW01000004">
    <property type="protein sequence ID" value="MTW34432.1"/>
    <property type="molecule type" value="Genomic_DNA"/>
</dbReference>
<dbReference type="Proteomes" id="UP000735592">
    <property type="component" value="Unassembled WGS sequence"/>
</dbReference>
<protein>
    <submittedName>
        <fullName evidence="2">L-asparaginase</fullName>
    </submittedName>
</protein>
<name>A0ABW9SR16_9BURK</name>
<keyword evidence="3" id="KW-1185">Reference proteome</keyword>
<sequence>MTILAPGTVIFHRHRGYGVITAVNLLTGWIAARFGSESRTLDLNLSTDEVQTADGVPILFRRAPPDRMPQARLMAMVRALHGAGYQRLYLYVWPKASGLHWRWHLFTGRRDWMQRSWREGWYGSGADYNVNPVMGWGDKPGASTEELIAALARFDPHGLAQALGRDEDHAAWFGAICDALLPGYMYSLDMARPAHGLLTEMPPLPVVPVRASLPAYAGPALPWPPGWQGLWSKVHALPAPRLELGPLATPLPPAAGAQSDPDEEPDAEQAPAAE</sequence>
<reference evidence="2 3" key="1">
    <citation type="submission" date="2019-11" db="EMBL/GenBank/DDBJ databases">
        <title>Type strains purchased from KCTC, JCM and DSMZ.</title>
        <authorList>
            <person name="Lu H."/>
        </authorList>
    </citation>
    <scope>NUCLEOTIDE SEQUENCE [LARGE SCALE GENOMIC DNA]</scope>
    <source>
        <strain evidence="2 3">DSM 103461</strain>
    </source>
</reference>
<evidence type="ECO:0000313" key="3">
    <source>
        <dbReference type="Proteomes" id="UP000735592"/>
    </source>
</evidence>